<dbReference type="EMBL" id="JBHSBU010000001">
    <property type="protein sequence ID" value="MFC4159552.1"/>
    <property type="molecule type" value="Genomic_DNA"/>
</dbReference>
<dbReference type="RefSeq" id="WP_378163429.1">
    <property type="nucleotide sequence ID" value="NZ_JBHSBU010000001.1"/>
</dbReference>
<keyword evidence="5" id="KW-1185">Reference proteome</keyword>
<dbReference type="Gene3D" id="3.20.20.450">
    <property type="entry name" value="EAL domain"/>
    <property type="match status" value="1"/>
</dbReference>
<proteinExistence type="predicted"/>
<dbReference type="PROSITE" id="PS50110">
    <property type="entry name" value="RESPONSE_REGULATORY"/>
    <property type="match status" value="1"/>
</dbReference>
<dbReference type="Pfam" id="PF00072">
    <property type="entry name" value="Response_reg"/>
    <property type="match status" value="1"/>
</dbReference>
<feature type="modified residue" description="4-aspartylphosphate" evidence="1">
    <location>
        <position position="61"/>
    </location>
</feature>
<accession>A0ABV8MPE9</accession>
<sequence>MTVSYPHLCVMVVEDSTVQRLHALDLLASLGITRRLEAADGQQALDVLAVSPERPDILITDLEMPGMDGVDLIRHIAEQKLATALIVVSSRETTLLATVETMALEHGLEVIGVAQKPLSFEHLAELIERYRGSPVAAGRSGSVLPHFSLDEIRTGLETHQLVLHYQPKVTTFSGVMRGAEALVRWNHPQYGLVAPLDFVPVAEQGGLIDDLTDWVLESALRQVHAWHARGLTIVVAVNLSAKSLAVPDLADRIATMASRIGVEPKYLMLEITETAVMSDLALSLGTLARLRLKGFGLSIDDFGTGFSSMQQLSRIPFTELKIDRSLVHGAAEKPHLHVMLQSTIEMSKKLHLTTVAEGVENPADWQLIRLLGCDVGQGFYVARPMPGEELAGWLKQGLTHLRMLRPPSPS</sequence>
<feature type="domain" description="Response regulatory" evidence="2">
    <location>
        <begin position="9"/>
        <end position="131"/>
    </location>
</feature>
<dbReference type="SMART" id="SM00448">
    <property type="entry name" value="REC"/>
    <property type="match status" value="1"/>
</dbReference>
<dbReference type="SMART" id="SM00052">
    <property type="entry name" value="EAL"/>
    <property type="match status" value="1"/>
</dbReference>
<evidence type="ECO:0000259" key="3">
    <source>
        <dbReference type="PROSITE" id="PS50883"/>
    </source>
</evidence>
<dbReference type="Proteomes" id="UP001595791">
    <property type="component" value="Unassembled WGS sequence"/>
</dbReference>
<evidence type="ECO:0000256" key="1">
    <source>
        <dbReference type="PROSITE-ProRule" id="PRU00169"/>
    </source>
</evidence>
<dbReference type="InterPro" id="IPR001789">
    <property type="entry name" value="Sig_transdc_resp-reg_receiver"/>
</dbReference>
<dbReference type="SUPFAM" id="SSF52172">
    <property type="entry name" value="CheY-like"/>
    <property type="match status" value="1"/>
</dbReference>
<evidence type="ECO:0000259" key="2">
    <source>
        <dbReference type="PROSITE" id="PS50110"/>
    </source>
</evidence>
<protein>
    <submittedName>
        <fullName evidence="4">EAL domain-containing protein</fullName>
    </submittedName>
</protein>
<evidence type="ECO:0000313" key="4">
    <source>
        <dbReference type="EMBL" id="MFC4159552.1"/>
    </source>
</evidence>
<dbReference type="InterPro" id="IPR050706">
    <property type="entry name" value="Cyclic-di-GMP_PDE-like"/>
</dbReference>
<dbReference type="PANTHER" id="PTHR33121:SF79">
    <property type="entry name" value="CYCLIC DI-GMP PHOSPHODIESTERASE PDED-RELATED"/>
    <property type="match status" value="1"/>
</dbReference>
<dbReference type="CDD" id="cd01948">
    <property type="entry name" value="EAL"/>
    <property type="match status" value="1"/>
</dbReference>
<comment type="caution">
    <text evidence="4">The sequence shown here is derived from an EMBL/GenBank/DDBJ whole genome shotgun (WGS) entry which is preliminary data.</text>
</comment>
<dbReference type="Pfam" id="PF00563">
    <property type="entry name" value="EAL"/>
    <property type="match status" value="1"/>
</dbReference>
<gene>
    <name evidence="4" type="ORF">ACFOW7_09340</name>
</gene>
<feature type="domain" description="EAL" evidence="3">
    <location>
        <begin position="145"/>
        <end position="398"/>
    </location>
</feature>
<organism evidence="4 5">
    <name type="scientific">Chitinimonas lacunae</name>
    <dbReference type="NCBI Taxonomy" id="1963018"/>
    <lineage>
        <taxon>Bacteria</taxon>
        <taxon>Pseudomonadati</taxon>
        <taxon>Pseudomonadota</taxon>
        <taxon>Betaproteobacteria</taxon>
        <taxon>Neisseriales</taxon>
        <taxon>Chitinibacteraceae</taxon>
        <taxon>Chitinimonas</taxon>
    </lineage>
</organism>
<name>A0ABV8MPE9_9NEIS</name>
<dbReference type="PANTHER" id="PTHR33121">
    <property type="entry name" value="CYCLIC DI-GMP PHOSPHODIESTERASE PDEF"/>
    <property type="match status" value="1"/>
</dbReference>
<dbReference type="PROSITE" id="PS50883">
    <property type="entry name" value="EAL"/>
    <property type="match status" value="1"/>
</dbReference>
<dbReference type="InterPro" id="IPR001633">
    <property type="entry name" value="EAL_dom"/>
</dbReference>
<dbReference type="SUPFAM" id="SSF141868">
    <property type="entry name" value="EAL domain-like"/>
    <property type="match status" value="1"/>
</dbReference>
<dbReference type="Gene3D" id="3.40.50.2300">
    <property type="match status" value="1"/>
</dbReference>
<evidence type="ECO:0000313" key="5">
    <source>
        <dbReference type="Proteomes" id="UP001595791"/>
    </source>
</evidence>
<dbReference type="InterPro" id="IPR035919">
    <property type="entry name" value="EAL_sf"/>
</dbReference>
<dbReference type="InterPro" id="IPR011006">
    <property type="entry name" value="CheY-like_superfamily"/>
</dbReference>
<keyword evidence="1" id="KW-0597">Phosphoprotein</keyword>
<reference evidence="5" key="1">
    <citation type="journal article" date="2019" name="Int. J. Syst. Evol. Microbiol.">
        <title>The Global Catalogue of Microorganisms (GCM) 10K type strain sequencing project: providing services to taxonomists for standard genome sequencing and annotation.</title>
        <authorList>
            <consortium name="The Broad Institute Genomics Platform"/>
            <consortium name="The Broad Institute Genome Sequencing Center for Infectious Disease"/>
            <person name="Wu L."/>
            <person name="Ma J."/>
        </authorList>
    </citation>
    <scope>NUCLEOTIDE SEQUENCE [LARGE SCALE GENOMIC DNA]</scope>
    <source>
        <strain evidence="5">LMG 29894</strain>
    </source>
</reference>